<comment type="caution">
    <text evidence="1">The sequence shown here is derived from an EMBL/GenBank/DDBJ whole genome shotgun (WGS) entry which is preliminary data.</text>
</comment>
<dbReference type="AlphaFoldDB" id="A0A5B7JHX2"/>
<proteinExistence type="predicted"/>
<accession>A0A5B7JHX2</accession>
<dbReference type="GO" id="GO:0051497">
    <property type="term" value="P:negative regulation of stress fiber assembly"/>
    <property type="evidence" value="ECO:0007669"/>
    <property type="project" value="TreeGrafter"/>
</dbReference>
<dbReference type="EMBL" id="VSRR010096813">
    <property type="protein sequence ID" value="MPC93973.1"/>
    <property type="molecule type" value="Genomic_DNA"/>
</dbReference>
<dbReference type="OrthoDB" id="64867at2759"/>
<protein>
    <submittedName>
        <fullName evidence="1">Uncharacterized protein</fullName>
    </submittedName>
</protein>
<evidence type="ECO:0000313" key="1">
    <source>
        <dbReference type="EMBL" id="MPC93973.1"/>
    </source>
</evidence>
<organism evidence="1 2">
    <name type="scientific">Portunus trituberculatus</name>
    <name type="common">Swimming crab</name>
    <name type="synonym">Neptunus trituberculatus</name>
    <dbReference type="NCBI Taxonomy" id="210409"/>
    <lineage>
        <taxon>Eukaryota</taxon>
        <taxon>Metazoa</taxon>
        <taxon>Ecdysozoa</taxon>
        <taxon>Arthropoda</taxon>
        <taxon>Crustacea</taxon>
        <taxon>Multicrustacea</taxon>
        <taxon>Malacostraca</taxon>
        <taxon>Eumalacostraca</taxon>
        <taxon>Eucarida</taxon>
        <taxon>Decapoda</taxon>
        <taxon>Pleocyemata</taxon>
        <taxon>Brachyura</taxon>
        <taxon>Eubrachyura</taxon>
        <taxon>Portunoidea</taxon>
        <taxon>Portunidae</taxon>
        <taxon>Portuninae</taxon>
        <taxon>Portunus</taxon>
    </lineage>
</organism>
<dbReference type="InterPro" id="IPR036034">
    <property type="entry name" value="PDZ_sf"/>
</dbReference>
<sequence>MCRDLKRKSVLADVLRFGHESAVHLLDLYEDEEDLHNVLDPPPVALFSAKHQWSAPRPITLNRTPTQGFGFSVRGDAPVVIAGVDRNSLAEVLYISK</sequence>
<reference evidence="1 2" key="1">
    <citation type="submission" date="2019-05" db="EMBL/GenBank/DDBJ databases">
        <title>Another draft genome of Portunus trituberculatus and its Hox gene families provides insights of decapod evolution.</title>
        <authorList>
            <person name="Jeong J.-H."/>
            <person name="Song I."/>
            <person name="Kim S."/>
            <person name="Choi T."/>
            <person name="Kim D."/>
            <person name="Ryu S."/>
            <person name="Kim W."/>
        </authorList>
    </citation>
    <scope>NUCLEOTIDE SEQUENCE [LARGE SCALE GENOMIC DNA]</scope>
    <source>
        <tissue evidence="1">Muscle</tissue>
    </source>
</reference>
<keyword evidence="2" id="KW-1185">Reference proteome</keyword>
<evidence type="ECO:0000313" key="2">
    <source>
        <dbReference type="Proteomes" id="UP000324222"/>
    </source>
</evidence>
<dbReference type="PANTHER" id="PTHR23031">
    <property type="entry name" value="RHOPHILIN"/>
    <property type="match status" value="1"/>
</dbReference>
<dbReference type="SUPFAM" id="SSF50156">
    <property type="entry name" value="PDZ domain-like"/>
    <property type="match status" value="1"/>
</dbReference>
<dbReference type="Proteomes" id="UP000324222">
    <property type="component" value="Unassembled WGS sequence"/>
</dbReference>
<dbReference type="InterPro" id="IPR047138">
    <property type="entry name" value="RHPN1_2"/>
</dbReference>
<gene>
    <name evidence="1" type="ORF">E2C01_089121</name>
</gene>
<name>A0A5B7JHX2_PORTR</name>
<dbReference type="Gene3D" id="2.30.42.10">
    <property type="match status" value="1"/>
</dbReference>
<dbReference type="PANTHER" id="PTHR23031:SF15">
    <property type="entry name" value="LD12055P"/>
    <property type="match status" value="1"/>
</dbReference>